<evidence type="ECO:0000256" key="3">
    <source>
        <dbReference type="PROSITE-ProRule" id="PRU00023"/>
    </source>
</evidence>
<protein>
    <submittedName>
        <fullName evidence="5">Fem1aa protein</fullName>
    </submittedName>
</protein>
<evidence type="ECO:0000256" key="1">
    <source>
        <dbReference type="ARBA" id="ARBA00022737"/>
    </source>
</evidence>
<evidence type="ECO:0000313" key="6">
    <source>
        <dbReference type="Proteomes" id="UP000604046"/>
    </source>
</evidence>
<dbReference type="PANTHER" id="PTHR24166">
    <property type="entry name" value="ROLLING PEBBLES, ISOFORM B"/>
    <property type="match status" value="1"/>
</dbReference>
<dbReference type="Gene3D" id="1.25.40.20">
    <property type="entry name" value="Ankyrin repeat-containing domain"/>
    <property type="match status" value="2"/>
</dbReference>
<dbReference type="PANTHER" id="PTHR24166:SF48">
    <property type="entry name" value="PROTEIN VAPYRIN"/>
    <property type="match status" value="1"/>
</dbReference>
<evidence type="ECO:0000256" key="2">
    <source>
        <dbReference type="ARBA" id="ARBA00023043"/>
    </source>
</evidence>
<proteinExistence type="predicted"/>
<dbReference type="InterPro" id="IPR036770">
    <property type="entry name" value="Ankyrin_rpt-contain_sf"/>
</dbReference>
<feature type="region of interest" description="Disordered" evidence="4">
    <location>
        <begin position="205"/>
        <end position="224"/>
    </location>
</feature>
<dbReference type="PROSITE" id="PS50297">
    <property type="entry name" value="ANK_REP_REGION"/>
    <property type="match status" value="2"/>
</dbReference>
<feature type="repeat" description="ANK" evidence="3">
    <location>
        <begin position="141"/>
        <end position="173"/>
    </location>
</feature>
<keyword evidence="1" id="KW-0677">Repeat</keyword>
<accession>A0A812TR27</accession>
<feature type="repeat" description="ANK" evidence="3">
    <location>
        <begin position="108"/>
        <end position="140"/>
    </location>
</feature>
<keyword evidence="2 3" id="KW-0040">ANK repeat</keyword>
<reference evidence="5" key="1">
    <citation type="submission" date="2021-02" db="EMBL/GenBank/DDBJ databases">
        <authorList>
            <person name="Dougan E. K."/>
            <person name="Rhodes N."/>
            <person name="Thang M."/>
            <person name="Chan C."/>
        </authorList>
    </citation>
    <scope>NUCLEOTIDE SEQUENCE</scope>
</reference>
<sequence length="224" mass="24260">MIHVRRVSGEKVAEFPADQLSTVLVLKQRLQQICGLPRFRLRLLRGDAALFDANELAPGMHLTLVVLPLAEVSEARKRELHDAAAMGLEHVVEIMLQRPLHPDSARDGSVTPLYAASRDGHLSTVRLLLEAFADANVATEVGKTPALVAFEGGHREILRLLLESGADKDWRDADGKTLLWRACEGGNADMVQLLIGIHADAEAASEARETKGETPPLGGMFPGA</sequence>
<dbReference type="Pfam" id="PF12796">
    <property type="entry name" value="Ank_2"/>
    <property type="match status" value="1"/>
</dbReference>
<gene>
    <name evidence="5" type="primary">Fem1aa</name>
    <name evidence="5" type="ORF">SNAT2548_LOCUS30730</name>
</gene>
<evidence type="ECO:0000256" key="4">
    <source>
        <dbReference type="SAM" id="MobiDB-lite"/>
    </source>
</evidence>
<dbReference type="InterPro" id="IPR050889">
    <property type="entry name" value="Dendritic_Spine_Reg/Scaffold"/>
</dbReference>
<comment type="caution">
    <text evidence="5">The sequence shown here is derived from an EMBL/GenBank/DDBJ whole genome shotgun (WGS) entry which is preliminary data.</text>
</comment>
<dbReference type="EMBL" id="CAJNDS010002621">
    <property type="protein sequence ID" value="CAE7547529.1"/>
    <property type="molecule type" value="Genomic_DNA"/>
</dbReference>
<dbReference type="OrthoDB" id="10264606at2759"/>
<dbReference type="PROSITE" id="PS50088">
    <property type="entry name" value="ANK_REPEAT"/>
    <property type="match status" value="3"/>
</dbReference>
<dbReference type="InterPro" id="IPR002110">
    <property type="entry name" value="Ankyrin_rpt"/>
</dbReference>
<feature type="repeat" description="ANK" evidence="3">
    <location>
        <begin position="174"/>
        <end position="206"/>
    </location>
</feature>
<dbReference type="Pfam" id="PF00023">
    <property type="entry name" value="Ank"/>
    <property type="match status" value="1"/>
</dbReference>
<name>A0A812TR27_9DINO</name>
<dbReference type="AlphaFoldDB" id="A0A812TR27"/>
<dbReference type="SMART" id="SM00248">
    <property type="entry name" value="ANK"/>
    <property type="match status" value="4"/>
</dbReference>
<keyword evidence="6" id="KW-1185">Reference proteome</keyword>
<evidence type="ECO:0000313" key="5">
    <source>
        <dbReference type="EMBL" id="CAE7547529.1"/>
    </source>
</evidence>
<dbReference type="Proteomes" id="UP000604046">
    <property type="component" value="Unassembled WGS sequence"/>
</dbReference>
<dbReference type="SUPFAM" id="SSF48403">
    <property type="entry name" value="Ankyrin repeat"/>
    <property type="match status" value="1"/>
</dbReference>
<organism evidence="5 6">
    <name type="scientific">Symbiodinium natans</name>
    <dbReference type="NCBI Taxonomy" id="878477"/>
    <lineage>
        <taxon>Eukaryota</taxon>
        <taxon>Sar</taxon>
        <taxon>Alveolata</taxon>
        <taxon>Dinophyceae</taxon>
        <taxon>Suessiales</taxon>
        <taxon>Symbiodiniaceae</taxon>
        <taxon>Symbiodinium</taxon>
    </lineage>
</organism>